<protein>
    <submittedName>
        <fullName evidence="9">Class I SAM-dependent rRNA methyltransferase</fullName>
    </submittedName>
</protein>
<name>A0A7C6EAQ7_UNCW3</name>
<dbReference type="Pfam" id="PF17785">
    <property type="entry name" value="PUA_3"/>
    <property type="match status" value="1"/>
</dbReference>
<dbReference type="CDD" id="cd21153">
    <property type="entry name" value="PUA_RlmI"/>
    <property type="match status" value="1"/>
</dbReference>
<organism evidence="9">
    <name type="scientific">candidate division WOR-3 bacterium</name>
    <dbReference type="NCBI Taxonomy" id="2052148"/>
    <lineage>
        <taxon>Bacteria</taxon>
        <taxon>Bacteria division WOR-3</taxon>
    </lineage>
</organism>
<gene>
    <name evidence="9" type="ORF">ENW73_05150</name>
</gene>
<dbReference type="SUPFAM" id="SSF53335">
    <property type="entry name" value="S-adenosyl-L-methionine-dependent methyltransferases"/>
    <property type="match status" value="1"/>
</dbReference>
<dbReference type="SUPFAM" id="SSF88697">
    <property type="entry name" value="PUA domain-like"/>
    <property type="match status" value="1"/>
</dbReference>
<evidence type="ECO:0000256" key="5">
    <source>
        <dbReference type="ARBA" id="ARBA00022691"/>
    </source>
</evidence>
<dbReference type="CDD" id="cd11572">
    <property type="entry name" value="RlmI_M_like"/>
    <property type="match status" value="1"/>
</dbReference>
<keyword evidence="5" id="KW-0949">S-adenosyl-L-methionine</keyword>
<evidence type="ECO:0000256" key="6">
    <source>
        <dbReference type="ARBA" id="ARBA00038091"/>
    </source>
</evidence>
<dbReference type="Gene3D" id="2.30.130.10">
    <property type="entry name" value="PUA domain"/>
    <property type="match status" value="1"/>
</dbReference>
<feature type="domain" description="S-adenosylmethionine-dependent methyltransferase" evidence="7">
    <location>
        <begin position="177"/>
        <end position="340"/>
    </location>
</feature>
<sequence length="397" mass="45511">MHKTSGHSIVPEKVVHIIRKKSRQAHCWIFSNETRRTEGNPVAGDTVLVYERGKLVGSGLYNPNSLIQIRLYSHQNEEFDLDFVKKRINNAYQYRKNVLPTEEDFRLVFGESDFLPGIVVDKYNNHYVIQTFTLGAELRKELICQALKELFPVKSIFEKNDFRLRELENLPRQEGLLYGELEDRVVISENQAKFLVDIKTGQKTGYFYDHRLTRAKVRALSQGKDVLDVFSYTGGFSINAALGGAKTVTGIDGSQLAINLAYENAQLNHVEKICKFEVGDAFSLLRNYVKEKRSYDLIILDPPPFIKSLKEKRKGQKGYKEINLLAMKLLNNGGILVTSSCSHYLFWQDLLNILIEAASDCKRNFKIINRTTQGPDHPILLSMPETEYLRCFFLAVF</sequence>
<accession>A0A7C6EAQ7</accession>
<proteinExistence type="inferred from homology"/>
<comment type="similarity">
    <text evidence="6">Belongs to the methyltransferase superfamily. RlmI family.</text>
</comment>
<keyword evidence="3 9" id="KW-0489">Methyltransferase</keyword>
<comment type="subcellular location">
    <subcellularLocation>
        <location evidence="1">Cytoplasm</location>
    </subcellularLocation>
</comment>
<evidence type="ECO:0000313" key="9">
    <source>
        <dbReference type="EMBL" id="HHS52237.1"/>
    </source>
</evidence>
<dbReference type="InterPro" id="IPR041532">
    <property type="entry name" value="RlmI-like_PUA"/>
</dbReference>
<dbReference type="GO" id="GO:0005737">
    <property type="term" value="C:cytoplasm"/>
    <property type="evidence" value="ECO:0007669"/>
    <property type="project" value="UniProtKB-SubCell"/>
</dbReference>
<dbReference type="InterPro" id="IPR029063">
    <property type="entry name" value="SAM-dependent_MTases_sf"/>
</dbReference>
<dbReference type="InterPro" id="IPR019614">
    <property type="entry name" value="SAM-dep_methyl-trfase"/>
</dbReference>
<dbReference type="AlphaFoldDB" id="A0A7C6EAQ7"/>
<evidence type="ECO:0000256" key="2">
    <source>
        <dbReference type="ARBA" id="ARBA00022490"/>
    </source>
</evidence>
<evidence type="ECO:0000259" key="8">
    <source>
        <dbReference type="Pfam" id="PF17785"/>
    </source>
</evidence>
<evidence type="ECO:0000256" key="1">
    <source>
        <dbReference type="ARBA" id="ARBA00004496"/>
    </source>
</evidence>
<dbReference type="Gene3D" id="3.30.750.80">
    <property type="entry name" value="RNA methyltransferase domain (HRMD) like"/>
    <property type="match status" value="1"/>
</dbReference>
<dbReference type="PANTHER" id="PTHR42873:SF1">
    <property type="entry name" value="S-ADENOSYLMETHIONINE-DEPENDENT METHYLTRANSFERASE DOMAIN-CONTAINING PROTEIN"/>
    <property type="match status" value="1"/>
</dbReference>
<evidence type="ECO:0000259" key="7">
    <source>
        <dbReference type="Pfam" id="PF10672"/>
    </source>
</evidence>
<evidence type="ECO:0000256" key="4">
    <source>
        <dbReference type="ARBA" id="ARBA00022679"/>
    </source>
</evidence>
<keyword evidence="2" id="KW-0963">Cytoplasm</keyword>
<dbReference type="EMBL" id="DTLI01000134">
    <property type="protein sequence ID" value="HHS52237.1"/>
    <property type="molecule type" value="Genomic_DNA"/>
</dbReference>
<dbReference type="GO" id="GO:0008168">
    <property type="term" value="F:methyltransferase activity"/>
    <property type="evidence" value="ECO:0007669"/>
    <property type="project" value="UniProtKB-KW"/>
</dbReference>
<dbReference type="GO" id="GO:0032259">
    <property type="term" value="P:methylation"/>
    <property type="evidence" value="ECO:0007669"/>
    <property type="project" value="UniProtKB-KW"/>
</dbReference>
<feature type="domain" description="RlmI-like PUA" evidence="8">
    <location>
        <begin position="20"/>
        <end position="73"/>
    </location>
</feature>
<dbReference type="InterPro" id="IPR015947">
    <property type="entry name" value="PUA-like_sf"/>
</dbReference>
<keyword evidence="4 9" id="KW-0808">Transferase</keyword>
<reference evidence="9" key="1">
    <citation type="journal article" date="2020" name="mSystems">
        <title>Genome- and Community-Level Interaction Insights into Carbon Utilization and Element Cycling Functions of Hydrothermarchaeota in Hydrothermal Sediment.</title>
        <authorList>
            <person name="Zhou Z."/>
            <person name="Liu Y."/>
            <person name="Xu W."/>
            <person name="Pan J."/>
            <person name="Luo Z.H."/>
            <person name="Li M."/>
        </authorList>
    </citation>
    <scope>NUCLEOTIDE SEQUENCE [LARGE SCALE GENOMIC DNA]</scope>
    <source>
        <strain evidence="9">SpSt-876</strain>
    </source>
</reference>
<dbReference type="Pfam" id="PF10672">
    <property type="entry name" value="Methyltrans_SAM"/>
    <property type="match status" value="1"/>
</dbReference>
<dbReference type="CDD" id="cd02440">
    <property type="entry name" value="AdoMet_MTases"/>
    <property type="match status" value="1"/>
</dbReference>
<dbReference type="GO" id="GO:0003723">
    <property type="term" value="F:RNA binding"/>
    <property type="evidence" value="ECO:0007669"/>
    <property type="project" value="InterPro"/>
</dbReference>
<comment type="caution">
    <text evidence="9">The sequence shown here is derived from an EMBL/GenBank/DDBJ whole genome shotgun (WGS) entry which is preliminary data.</text>
</comment>
<evidence type="ECO:0000256" key="3">
    <source>
        <dbReference type="ARBA" id="ARBA00022603"/>
    </source>
</evidence>
<dbReference type="Gene3D" id="3.40.50.150">
    <property type="entry name" value="Vaccinia Virus protein VP39"/>
    <property type="match status" value="1"/>
</dbReference>
<dbReference type="PANTHER" id="PTHR42873">
    <property type="entry name" value="RIBOSOMAL RNA LARGE SUBUNIT METHYLTRANSFERASE"/>
    <property type="match status" value="1"/>
</dbReference>
<dbReference type="InterPro" id="IPR036974">
    <property type="entry name" value="PUA_sf"/>
</dbReference>